<evidence type="ECO:0000313" key="7">
    <source>
        <dbReference type="EMBL" id="EED35408.1"/>
    </source>
</evidence>
<feature type="domain" description="PNPLA" evidence="6">
    <location>
        <begin position="152"/>
        <end position="340"/>
    </location>
</feature>
<dbReference type="Pfam" id="PF11815">
    <property type="entry name" value="DUF3336"/>
    <property type="match status" value="1"/>
</dbReference>
<feature type="compositionally biased region" description="Basic residues" evidence="5">
    <location>
        <begin position="491"/>
        <end position="502"/>
    </location>
</feature>
<dbReference type="InterPro" id="IPR050301">
    <property type="entry name" value="NTE"/>
</dbReference>
<dbReference type="PROSITE" id="PS51635">
    <property type="entry name" value="PNPLA"/>
    <property type="match status" value="1"/>
</dbReference>
<gene>
    <name evidence="7" type="ORF">NOR51B_1353</name>
</gene>
<keyword evidence="3 4" id="KW-0443">Lipid metabolism</keyword>
<dbReference type="STRING" id="565045.NOR51B_1353"/>
<name>B8KQY9_9GAMM</name>
<dbReference type="GO" id="GO:0004806">
    <property type="term" value="F:triacylglycerol lipase activity"/>
    <property type="evidence" value="ECO:0007669"/>
    <property type="project" value="UniProtKB-EC"/>
</dbReference>
<feature type="short sequence motif" description="GXGXXG" evidence="4">
    <location>
        <begin position="156"/>
        <end position="161"/>
    </location>
</feature>
<proteinExistence type="predicted"/>
<dbReference type="Proteomes" id="UP000004699">
    <property type="component" value="Unassembled WGS sequence"/>
</dbReference>
<feature type="active site" description="Proton acceptor" evidence="4">
    <location>
        <position position="327"/>
    </location>
</feature>
<dbReference type="EC" id="3.1.1.3" evidence="7"/>
<dbReference type="PANTHER" id="PTHR14226">
    <property type="entry name" value="NEUROPATHY TARGET ESTERASE/SWISS CHEESE D.MELANOGASTER"/>
    <property type="match status" value="1"/>
</dbReference>
<evidence type="ECO:0000313" key="8">
    <source>
        <dbReference type="Proteomes" id="UP000004699"/>
    </source>
</evidence>
<evidence type="ECO:0000256" key="3">
    <source>
        <dbReference type="ARBA" id="ARBA00023098"/>
    </source>
</evidence>
<keyword evidence="8" id="KW-1185">Reference proteome</keyword>
<dbReference type="EMBL" id="DS999411">
    <property type="protein sequence ID" value="EED35408.1"/>
    <property type="molecule type" value="Genomic_DNA"/>
</dbReference>
<dbReference type="PANTHER" id="PTHR14226:SF10">
    <property type="entry name" value="TRIACYLGLYCEROL LIPASE 4-RELATED"/>
    <property type="match status" value="1"/>
</dbReference>
<keyword evidence="2 4" id="KW-0442">Lipid degradation</keyword>
<feature type="compositionally biased region" description="Basic and acidic residues" evidence="5">
    <location>
        <begin position="544"/>
        <end position="555"/>
    </location>
</feature>
<dbReference type="InterPro" id="IPR021771">
    <property type="entry name" value="Triacylglycerol_lipase_N"/>
</dbReference>
<dbReference type="eggNOG" id="COG1752">
    <property type="taxonomic scope" value="Bacteria"/>
</dbReference>
<accession>B8KQY9</accession>
<feature type="active site" description="Nucleophile" evidence="4">
    <location>
        <position position="185"/>
    </location>
</feature>
<dbReference type="Pfam" id="PF01734">
    <property type="entry name" value="Patatin"/>
    <property type="match status" value="1"/>
</dbReference>
<protein>
    <submittedName>
        <fullName evidence="7">Lipase 4</fullName>
        <ecNumber evidence="7">3.1.1.3</ecNumber>
    </submittedName>
</protein>
<dbReference type="InterPro" id="IPR016035">
    <property type="entry name" value="Acyl_Trfase/lysoPLipase"/>
</dbReference>
<dbReference type="HOGENOM" id="CLU_009031_5_1_6"/>
<reference evidence="8" key="1">
    <citation type="journal article" date="2013" name="BMC Microbiol.">
        <title>Taxonomy and evolution of bacteriochlorophyll a-containing members of the OM60/NOR5 clade of marine gammaproteobacteria: description of Luminiphilus syltensis gen. nov., sp. nov., reclassification of Haliea rubra as Pseudohaliea rubra gen. nov., comb. nov., and emendation of Chromatocurvus halotolerans.</title>
        <authorList>
            <person name="Spring S."/>
            <person name="Riedel T."/>
            <person name="Sproer C."/>
            <person name="Yan S."/>
            <person name="Harder J."/>
            <person name="Fuchs B.M."/>
        </authorList>
    </citation>
    <scope>NUCLEOTIDE SEQUENCE [LARGE SCALE GENOMIC DNA]</scope>
    <source>
        <strain evidence="8">NOR51-B</strain>
    </source>
</reference>
<evidence type="ECO:0000256" key="4">
    <source>
        <dbReference type="PROSITE-ProRule" id="PRU01161"/>
    </source>
</evidence>
<evidence type="ECO:0000256" key="1">
    <source>
        <dbReference type="ARBA" id="ARBA00022801"/>
    </source>
</evidence>
<feature type="short sequence motif" description="GXSXG" evidence="4">
    <location>
        <begin position="183"/>
        <end position="187"/>
    </location>
</feature>
<dbReference type="SUPFAM" id="SSF52151">
    <property type="entry name" value="FabD/lysophospholipase-like"/>
    <property type="match status" value="1"/>
</dbReference>
<keyword evidence="1 4" id="KW-0378">Hydrolase</keyword>
<sequence length="555" mass="62007">MWGGGLSKRKTLKKLEKMLETATSYTEWRDAAIATDELSGMAAWRKEEHTDLYDYAQIRLRLDRLRNLRARKDWHGLLYALNEGIHGNMGGMGKSILHRRARFGTKKLIEDYISAIDESLRIIADLPDSVIPAQQKSDFFYRCNICFGRSALMLSGGGALGFLHLGVVNTLLEQGLLPRVISGSSAGSIVAGLLACHTDEEMGRFRDGKLVHLEARSEAGLFRRLFLGAGPRLTTDDVEAIIARLVPDLTFEEAYAKTGRQVSITVAPAEPHQRSRLLNAVTSPSVYIRSAILASCAVPGVFSPVMLMAKNMYGEPQPYLPGRRWIDGSVADDLPAKRLSRLFSTNHYIVSMVNPVATAFIRGDGDRNPLTKAAGTLGVGMGREVLNFYRDIAQRQGDNWPRFNMMLHGIHAMLDQEYSGDINIVPSLRMANPVRLLSHLTEKELVALIAEGERSCYPRVEAIRCCTMISRTLEEILYRFEYGDLRPDPKKYRRPRSGRRRPAPTAAQLRLLNEEESGQSGPQSKKKAPQRKKRATTRVKSAKKRTESKPEKTSA</sequence>
<dbReference type="Gene3D" id="3.40.1090.10">
    <property type="entry name" value="Cytosolic phospholipase A2 catalytic domain"/>
    <property type="match status" value="2"/>
</dbReference>
<evidence type="ECO:0000256" key="5">
    <source>
        <dbReference type="SAM" id="MobiDB-lite"/>
    </source>
</evidence>
<feature type="region of interest" description="Disordered" evidence="5">
    <location>
        <begin position="488"/>
        <end position="555"/>
    </location>
</feature>
<feature type="compositionally biased region" description="Basic residues" evidence="5">
    <location>
        <begin position="524"/>
        <end position="543"/>
    </location>
</feature>
<organism evidence="7 8">
    <name type="scientific">Luminiphilus syltensis NOR5-1B</name>
    <dbReference type="NCBI Taxonomy" id="565045"/>
    <lineage>
        <taxon>Bacteria</taxon>
        <taxon>Pseudomonadati</taxon>
        <taxon>Pseudomonadota</taxon>
        <taxon>Gammaproteobacteria</taxon>
        <taxon>Cellvibrionales</taxon>
        <taxon>Halieaceae</taxon>
        <taxon>Luminiphilus</taxon>
    </lineage>
</organism>
<dbReference type="GO" id="GO:0016042">
    <property type="term" value="P:lipid catabolic process"/>
    <property type="evidence" value="ECO:0007669"/>
    <property type="project" value="UniProtKB-UniRule"/>
</dbReference>
<dbReference type="InterPro" id="IPR002641">
    <property type="entry name" value="PNPLA_dom"/>
</dbReference>
<comment type="caution">
    <text evidence="4">Lacks conserved residue(s) required for the propagation of feature annotation.</text>
</comment>
<evidence type="ECO:0000259" key="6">
    <source>
        <dbReference type="PROSITE" id="PS51635"/>
    </source>
</evidence>
<evidence type="ECO:0000256" key="2">
    <source>
        <dbReference type="ARBA" id="ARBA00022963"/>
    </source>
</evidence>
<dbReference type="AlphaFoldDB" id="B8KQY9"/>
<dbReference type="CDD" id="cd07206">
    <property type="entry name" value="Pat_TGL3-4-5_SDP1"/>
    <property type="match status" value="1"/>
</dbReference>